<dbReference type="Gene3D" id="2.60.120.260">
    <property type="entry name" value="Galactose-binding domain-like"/>
    <property type="match status" value="2"/>
</dbReference>
<name>A0ABQ4LS74_9BACL</name>
<feature type="domain" description="F5/8 type C" evidence="3">
    <location>
        <begin position="775"/>
        <end position="917"/>
    </location>
</feature>
<dbReference type="PROSITE" id="PS50022">
    <property type="entry name" value="FA58C_3"/>
    <property type="match status" value="2"/>
</dbReference>
<proteinExistence type="predicted"/>
<feature type="region of interest" description="Disordered" evidence="1">
    <location>
        <begin position="103"/>
        <end position="123"/>
    </location>
</feature>
<evidence type="ECO:0000259" key="3">
    <source>
        <dbReference type="PROSITE" id="PS50022"/>
    </source>
</evidence>
<comment type="caution">
    <text evidence="4">The sequence shown here is derived from an EMBL/GenBank/DDBJ whole genome shotgun (WGS) entry which is preliminary data.</text>
</comment>
<dbReference type="Pfam" id="PF16147">
    <property type="entry name" value="DUF4855"/>
    <property type="match status" value="1"/>
</dbReference>
<dbReference type="InterPro" id="IPR032329">
    <property type="entry name" value="DUF4855"/>
</dbReference>
<reference evidence="4 5" key="1">
    <citation type="submission" date="2021-03" db="EMBL/GenBank/DDBJ databases">
        <title>Antimicrobial resistance genes in bacteria isolated from Japanese honey, and their potential for conferring macrolide and lincosamide resistance in the American foulbrood pathogen Paenibacillus larvae.</title>
        <authorList>
            <person name="Okamoto M."/>
            <person name="Kumagai M."/>
            <person name="Kanamori H."/>
            <person name="Takamatsu D."/>
        </authorList>
    </citation>
    <scope>NUCLEOTIDE SEQUENCE [LARGE SCALE GENOMIC DNA]</scope>
    <source>
        <strain evidence="4 5">J21TS3</strain>
    </source>
</reference>
<gene>
    <name evidence="4" type="ORF">J21TS3_09200</name>
</gene>
<accession>A0ABQ4LS74</accession>
<feature type="signal peptide" evidence="2">
    <location>
        <begin position="1"/>
        <end position="27"/>
    </location>
</feature>
<evidence type="ECO:0000256" key="1">
    <source>
        <dbReference type="SAM" id="MobiDB-lite"/>
    </source>
</evidence>
<dbReference type="SUPFAM" id="SSF49785">
    <property type="entry name" value="Galactose-binding domain-like"/>
    <property type="match status" value="2"/>
</dbReference>
<dbReference type="InterPro" id="IPR008979">
    <property type="entry name" value="Galactose-bd-like_sf"/>
</dbReference>
<dbReference type="InterPro" id="IPR000421">
    <property type="entry name" value="FA58C"/>
</dbReference>
<evidence type="ECO:0000256" key="2">
    <source>
        <dbReference type="SAM" id="SignalP"/>
    </source>
</evidence>
<keyword evidence="5" id="KW-1185">Reference proteome</keyword>
<feature type="chain" id="PRO_5046850136" description="F5/8 type C domain-containing protein" evidence="2">
    <location>
        <begin position="28"/>
        <end position="1016"/>
    </location>
</feature>
<feature type="region of interest" description="Disordered" evidence="1">
    <location>
        <begin position="35"/>
        <end position="90"/>
    </location>
</feature>
<organism evidence="4 5">
    <name type="scientific">Paenibacillus cookii</name>
    <dbReference type="NCBI Taxonomy" id="157839"/>
    <lineage>
        <taxon>Bacteria</taxon>
        <taxon>Bacillati</taxon>
        <taxon>Bacillota</taxon>
        <taxon>Bacilli</taxon>
        <taxon>Bacillales</taxon>
        <taxon>Paenibacillaceae</taxon>
        <taxon>Paenibacillus</taxon>
    </lineage>
</organism>
<protein>
    <recommendedName>
        <fullName evidence="3">F5/8 type C domain-containing protein</fullName>
    </recommendedName>
</protein>
<dbReference type="Pfam" id="PF00754">
    <property type="entry name" value="F5_F8_type_C"/>
    <property type="match status" value="1"/>
</dbReference>
<sequence>MMNSKKNWGSALIAAALLTATLSAAQAEPAVPSATIAQAGDAGPAEGNEAVNPSSMPDQPADAGQPGANPATVSDPQATDPAAPASEDQTKLRNLAAGLTYEWSEAPDVSRPDGGNKLTDGKYGKLDMNDPAWVGHVRGKTREVVFDLGEEKSIGKIKAHFLQDYPANSILVPLTVSMYVSDDKENWGLLSHNATQLLWGEGPPRQETFEWDGSRDGIKGGDTDGKLAYARYVKVTFTMHPTHWEYIDEIEILGTDGQVDGAVKVPADQPRFLEPGEATAGIRNLNLLYNGQYDGGLGDWNKERIIPNISYVNTDGEPVDWLFDGVLYLGLASPAGRDFGLGQTILEDWKWYLDKTFASAGDMQQLNEATKEVGGKLNQPDRKMKVVLMIPNPGEYLSHFGDIDGDGVPESFNASDVGEAKAFENREKAVQWWLDQVRQRWQEANYSHLELVGMYWLEEQISTSATGPELVKSVSGKVHGMNLKFFWIPHSLAYKSFMWKDVGFDAAALQPNYFFGGMDIDRLEDAANMAKQYGMSNEVEFDDRMLTDGVFRERFIDYLNSGAETGLMQNGFRAYYQGNNAVYNLAVSKDSSLRLMYDWLYQYVNGTYVINNSPPPEANVFVNGQRLNGETVVPDTETIQLTWEVKDDDGSGLTKVTALFDGKPYASGTPIDLTGKPGKHRLDVTVAAAKSKTTTYIINAAANADTMKTHVNRFAEQKQFTTEEGPRSLLNYADLMKRYEGTDTARFEIYVRGFNARLDQLAAERAVSDTASSALKEEVYNLVGNLAAGKPASASSVEGSSAKLAPENAVDGFPSTRWASNYVNDSWLQIDLGEAKAFDTVRIDWEFARAKTYKILVSDDKQNWTSAVKDNGGVITAHDGKETVRFDPVKARYVKFQGVERNTDYGYSFYEFGVYNLAGGSEAPPIDGARAVVDPDAKKLTIDGLVMNGSRSKVQLKVVDSKGKVRYEGETTSTASGSFEFAIKLTGNLKGTCDAYLLMEGMQEPVKITFEYNKKG</sequence>
<evidence type="ECO:0000313" key="4">
    <source>
        <dbReference type="EMBL" id="GIO66099.1"/>
    </source>
</evidence>
<dbReference type="Proteomes" id="UP000680638">
    <property type="component" value="Unassembled WGS sequence"/>
</dbReference>
<feature type="domain" description="F5/8 type C" evidence="3">
    <location>
        <begin position="92"/>
        <end position="255"/>
    </location>
</feature>
<dbReference type="EMBL" id="BORW01000002">
    <property type="protein sequence ID" value="GIO66099.1"/>
    <property type="molecule type" value="Genomic_DNA"/>
</dbReference>
<keyword evidence="2" id="KW-0732">Signal</keyword>
<evidence type="ECO:0000313" key="5">
    <source>
        <dbReference type="Proteomes" id="UP000680638"/>
    </source>
</evidence>